<dbReference type="SUPFAM" id="SSF53850">
    <property type="entry name" value="Periplasmic binding protein-like II"/>
    <property type="match status" value="1"/>
</dbReference>
<keyword evidence="3" id="KW-1185">Reference proteome</keyword>
<dbReference type="InterPro" id="IPR042100">
    <property type="entry name" value="Bug_dom1"/>
</dbReference>
<dbReference type="PIRSF" id="PIRSF017082">
    <property type="entry name" value="YflP"/>
    <property type="match status" value="1"/>
</dbReference>
<dbReference type="PANTHER" id="PTHR42928">
    <property type="entry name" value="TRICARBOXYLATE-BINDING PROTEIN"/>
    <property type="match status" value="1"/>
</dbReference>
<dbReference type="Pfam" id="PF03401">
    <property type="entry name" value="TctC"/>
    <property type="match status" value="1"/>
</dbReference>
<gene>
    <name evidence="2" type="ORF">CAL28_17285</name>
</gene>
<dbReference type="OrthoDB" id="9780943at2"/>
<organism evidence="2 3">
    <name type="scientific">Bordetella genomosp. 11</name>
    <dbReference type="NCBI Taxonomy" id="1416808"/>
    <lineage>
        <taxon>Bacteria</taxon>
        <taxon>Pseudomonadati</taxon>
        <taxon>Pseudomonadota</taxon>
        <taxon>Betaproteobacteria</taxon>
        <taxon>Burkholderiales</taxon>
        <taxon>Alcaligenaceae</taxon>
        <taxon>Bordetella</taxon>
    </lineage>
</organism>
<accession>A0A261UHV3</accession>
<reference evidence="3" key="1">
    <citation type="submission" date="2017-05" db="EMBL/GenBank/DDBJ databases">
        <title>Complete and WGS of Bordetella genogroups.</title>
        <authorList>
            <person name="Spilker T."/>
            <person name="Lipuma J."/>
        </authorList>
    </citation>
    <scope>NUCLEOTIDE SEQUENCE [LARGE SCALE GENOMIC DNA]</scope>
    <source>
        <strain evidence="3">AU8856</strain>
    </source>
</reference>
<proteinExistence type="inferred from homology"/>
<dbReference type="CDD" id="cd13578">
    <property type="entry name" value="PBP2_Bug27"/>
    <property type="match status" value="1"/>
</dbReference>
<comment type="similarity">
    <text evidence="1">Belongs to the UPF0065 (bug) family.</text>
</comment>
<dbReference type="EMBL" id="NEVS01000004">
    <property type="protein sequence ID" value="OZI61097.1"/>
    <property type="molecule type" value="Genomic_DNA"/>
</dbReference>
<protein>
    <recommendedName>
        <fullName evidence="4">ABC transporter substrate-binding protein</fullName>
    </recommendedName>
</protein>
<evidence type="ECO:0000256" key="1">
    <source>
        <dbReference type="ARBA" id="ARBA00006987"/>
    </source>
</evidence>
<dbReference type="PANTHER" id="PTHR42928:SF5">
    <property type="entry name" value="BLR1237 PROTEIN"/>
    <property type="match status" value="1"/>
</dbReference>
<name>A0A261UHV3_9BORD</name>
<evidence type="ECO:0000313" key="3">
    <source>
        <dbReference type="Proteomes" id="UP000215767"/>
    </source>
</evidence>
<dbReference type="InterPro" id="IPR005064">
    <property type="entry name" value="BUG"/>
</dbReference>
<evidence type="ECO:0008006" key="4">
    <source>
        <dbReference type="Google" id="ProtNLM"/>
    </source>
</evidence>
<sequence>MPCFTKYRNPAVDTASLPVHNNKETYMMHAATFIPARWFAALALLAVMQAGHAAGYPDRAITWVVPYPPGGTTDVIARNLAQAMGPLLGQSIVVENKAGAGGQTAMAYVARATPDGYTLLVSDASVATAPSLYPSMPFDPAKDLKAVTLFVTVPHLLVVNPALKAHTLKELIALTEKEPGKINFSSGGIGSPLHLAGEALRLETGLKWTHIPYKGAGPALMAAVSGEAQVATPSLPAALPQVQAGKLRALAVTSPQRIALLPDVPTVGELGYPKATVFGWVGLHAPAGTPPQAIQTLEAAARKALREPGLGERLKGQGAETAYRDSAGYAKLVTEEAARWKRVVQEAGIKPE</sequence>
<evidence type="ECO:0000313" key="2">
    <source>
        <dbReference type="EMBL" id="OZI61097.1"/>
    </source>
</evidence>
<dbReference type="Gene3D" id="3.40.190.10">
    <property type="entry name" value="Periplasmic binding protein-like II"/>
    <property type="match status" value="1"/>
</dbReference>
<dbReference type="AlphaFoldDB" id="A0A261UHV3"/>
<dbReference type="Proteomes" id="UP000215767">
    <property type="component" value="Unassembled WGS sequence"/>
</dbReference>
<dbReference type="Gene3D" id="3.40.190.150">
    <property type="entry name" value="Bordetella uptake gene, domain 1"/>
    <property type="match status" value="1"/>
</dbReference>
<comment type="caution">
    <text evidence="2">The sequence shown here is derived from an EMBL/GenBank/DDBJ whole genome shotgun (WGS) entry which is preliminary data.</text>
</comment>